<dbReference type="PROSITE" id="PS50297">
    <property type="entry name" value="ANK_REP_REGION"/>
    <property type="match status" value="4"/>
</dbReference>
<dbReference type="PANTHER" id="PTHR24198:SF165">
    <property type="entry name" value="ANKYRIN REPEAT-CONTAINING PROTEIN-RELATED"/>
    <property type="match status" value="1"/>
</dbReference>
<dbReference type="GO" id="GO:0016301">
    <property type="term" value="F:kinase activity"/>
    <property type="evidence" value="ECO:0007669"/>
    <property type="project" value="UniProtKB-KW"/>
</dbReference>
<evidence type="ECO:0000256" key="1">
    <source>
        <dbReference type="ARBA" id="ARBA00022737"/>
    </source>
</evidence>
<dbReference type="InterPro" id="IPR002110">
    <property type="entry name" value="Ankyrin_rpt"/>
</dbReference>
<dbReference type="EMBL" id="NCKW01000297">
    <property type="protein sequence ID" value="POM80762.1"/>
    <property type="molecule type" value="Genomic_DNA"/>
</dbReference>
<dbReference type="PANTHER" id="PTHR24198">
    <property type="entry name" value="ANKYRIN REPEAT AND PROTEIN KINASE DOMAIN-CONTAINING PROTEIN"/>
    <property type="match status" value="1"/>
</dbReference>
<name>A0A2P4YSJ5_9STRA</name>
<keyword evidence="4" id="KW-0808">Transferase</keyword>
<dbReference type="SMART" id="SM00248">
    <property type="entry name" value="ANK"/>
    <property type="match status" value="8"/>
</dbReference>
<accession>A0A2P4YSJ5</accession>
<reference evidence="4 5" key="1">
    <citation type="journal article" date="2017" name="Genome Biol. Evol.">
        <title>Phytophthora megakarya and P. palmivora, closely related causal agents of cacao black pod rot, underwent increases in genome sizes and gene numbers by different mechanisms.</title>
        <authorList>
            <person name="Ali S.S."/>
            <person name="Shao J."/>
            <person name="Lary D.J."/>
            <person name="Kronmiller B."/>
            <person name="Shen D."/>
            <person name="Strem M.D."/>
            <person name="Amoako-Attah I."/>
            <person name="Akrofi A.Y."/>
            <person name="Begoude B.A."/>
            <person name="Ten Hoopen G.M."/>
            <person name="Coulibaly K."/>
            <person name="Kebe B.I."/>
            <person name="Melnick R.L."/>
            <person name="Guiltinan M.J."/>
            <person name="Tyler B.M."/>
            <person name="Meinhardt L.W."/>
            <person name="Bailey B.A."/>
        </authorList>
    </citation>
    <scope>NUCLEOTIDE SEQUENCE [LARGE SCALE GENOMIC DNA]</scope>
    <source>
        <strain evidence="5">sbr112.9</strain>
    </source>
</reference>
<evidence type="ECO:0000256" key="2">
    <source>
        <dbReference type="ARBA" id="ARBA00023043"/>
    </source>
</evidence>
<dbReference type="Pfam" id="PF12796">
    <property type="entry name" value="Ank_2"/>
    <property type="match status" value="3"/>
</dbReference>
<dbReference type="PROSITE" id="PS50088">
    <property type="entry name" value="ANK_REPEAT"/>
    <property type="match status" value="4"/>
</dbReference>
<dbReference type="Gene3D" id="1.25.40.20">
    <property type="entry name" value="Ankyrin repeat-containing domain"/>
    <property type="match status" value="4"/>
</dbReference>
<feature type="repeat" description="ANK" evidence="3">
    <location>
        <begin position="136"/>
        <end position="168"/>
    </location>
</feature>
<dbReference type="Proteomes" id="UP000237271">
    <property type="component" value="Unassembled WGS sequence"/>
</dbReference>
<sequence length="372" mass="39869">MQLNKVKSKWSSFYLKREVEFTSRTHMGPLLFSGQLMVVRWTLAVTKNGAAIERATNSGVISLMYAAAHGQLDVVQFLLEKGADIEKTDEDQFTAIGWVAIGGRLDVVRHLQQKGAGIEVATETGFTPDADLYASNGNTPLINAALYGYVDVARVLCENGADIEKAEQNGCSPLVCAVQNGHVEMVRYLIEMGASVNTGGRNGSTALIWAALLLENGAVIDQTTQGGATALIGASQEGHLEVVRLLLKGADTEKTHTTGSERWPWLITLIQDGVLIDALSDGGSTAFLLTAMFGHLGAVSTLIDHGASVNLSDKYWSTPSIVAAESKHADVVELLLRAGAVKIMWNTGDRGLLHQVQLILDHGTVATKYTLN</sequence>
<evidence type="ECO:0000256" key="3">
    <source>
        <dbReference type="PROSITE-ProRule" id="PRU00023"/>
    </source>
</evidence>
<feature type="repeat" description="ANK" evidence="3">
    <location>
        <begin position="169"/>
        <end position="201"/>
    </location>
</feature>
<evidence type="ECO:0000313" key="5">
    <source>
        <dbReference type="Proteomes" id="UP000237271"/>
    </source>
</evidence>
<dbReference type="SUPFAM" id="SSF48403">
    <property type="entry name" value="Ankyrin repeat"/>
    <property type="match status" value="1"/>
</dbReference>
<dbReference type="InterPro" id="IPR036770">
    <property type="entry name" value="Ankyrin_rpt-contain_sf"/>
</dbReference>
<keyword evidence="5" id="KW-1185">Reference proteome</keyword>
<keyword evidence="4" id="KW-0418">Kinase</keyword>
<protein>
    <submittedName>
        <fullName evidence="4">TKL protein kinase</fullName>
    </submittedName>
</protein>
<keyword evidence="2 3" id="KW-0040">ANK repeat</keyword>
<dbReference type="AlphaFoldDB" id="A0A2P4YSJ5"/>
<evidence type="ECO:0000313" key="4">
    <source>
        <dbReference type="EMBL" id="POM80762.1"/>
    </source>
</evidence>
<organism evidence="4 5">
    <name type="scientific">Phytophthora palmivora</name>
    <dbReference type="NCBI Taxonomy" id="4796"/>
    <lineage>
        <taxon>Eukaryota</taxon>
        <taxon>Sar</taxon>
        <taxon>Stramenopiles</taxon>
        <taxon>Oomycota</taxon>
        <taxon>Peronosporomycetes</taxon>
        <taxon>Peronosporales</taxon>
        <taxon>Peronosporaceae</taxon>
        <taxon>Phytophthora</taxon>
    </lineage>
</organism>
<dbReference type="PRINTS" id="PR01415">
    <property type="entry name" value="ANKYRIN"/>
</dbReference>
<dbReference type="Pfam" id="PF00023">
    <property type="entry name" value="Ank"/>
    <property type="match status" value="1"/>
</dbReference>
<keyword evidence="1" id="KW-0677">Repeat</keyword>
<dbReference type="OrthoDB" id="204376at2759"/>
<comment type="caution">
    <text evidence="4">The sequence shown here is derived from an EMBL/GenBank/DDBJ whole genome shotgun (WGS) entry which is preliminary data.</text>
</comment>
<gene>
    <name evidence="4" type="ORF">PHPALM_1361</name>
</gene>
<feature type="repeat" description="ANK" evidence="3">
    <location>
        <begin position="282"/>
        <end position="314"/>
    </location>
</feature>
<proteinExistence type="predicted"/>
<feature type="repeat" description="ANK" evidence="3">
    <location>
        <begin position="58"/>
        <end position="90"/>
    </location>
</feature>